<evidence type="ECO:0000313" key="10">
    <source>
        <dbReference type="EMBL" id="MCA9382782.1"/>
    </source>
</evidence>
<dbReference type="GO" id="GO:0046872">
    <property type="term" value="F:metal ion binding"/>
    <property type="evidence" value="ECO:0007669"/>
    <property type="project" value="UniProtKB-KW"/>
</dbReference>
<accession>A0A955RII2</accession>
<evidence type="ECO:0000256" key="4">
    <source>
        <dbReference type="ARBA" id="ARBA00008236"/>
    </source>
</evidence>
<comment type="cofactor">
    <cofactor evidence="2">
        <name>Mg(2+)</name>
        <dbReference type="ChEBI" id="CHEBI:18420"/>
    </cofactor>
</comment>
<gene>
    <name evidence="10" type="ORF">KC909_00285</name>
</gene>
<evidence type="ECO:0000256" key="1">
    <source>
        <dbReference type="ARBA" id="ARBA00001941"/>
    </source>
</evidence>
<dbReference type="InterPro" id="IPR035097">
    <property type="entry name" value="M29_N-terminal"/>
</dbReference>
<dbReference type="PANTHER" id="PTHR34448:SF1">
    <property type="entry name" value="BLL6088 PROTEIN"/>
    <property type="match status" value="1"/>
</dbReference>
<name>A0A955RII2_9BACT</name>
<evidence type="ECO:0000256" key="9">
    <source>
        <dbReference type="ARBA" id="ARBA00023049"/>
    </source>
</evidence>
<dbReference type="InterPro" id="IPR052170">
    <property type="entry name" value="M29_Exopeptidase"/>
</dbReference>
<evidence type="ECO:0000256" key="8">
    <source>
        <dbReference type="ARBA" id="ARBA00022801"/>
    </source>
</evidence>
<dbReference type="EC" id="3.4.11.-" evidence="10"/>
<dbReference type="SUPFAM" id="SSF144052">
    <property type="entry name" value="Thermophilic metalloprotease-like"/>
    <property type="match status" value="1"/>
</dbReference>
<keyword evidence="7" id="KW-0479">Metal-binding</keyword>
<dbReference type="PANTHER" id="PTHR34448">
    <property type="entry name" value="AMINOPEPTIDASE"/>
    <property type="match status" value="1"/>
</dbReference>
<keyword evidence="6" id="KW-0645">Protease</keyword>
<dbReference type="AlphaFoldDB" id="A0A955RII2"/>
<dbReference type="EMBL" id="JAGQLK010000004">
    <property type="protein sequence ID" value="MCA9382782.1"/>
    <property type="molecule type" value="Genomic_DNA"/>
</dbReference>
<evidence type="ECO:0000313" key="11">
    <source>
        <dbReference type="Proteomes" id="UP000783287"/>
    </source>
</evidence>
<keyword evidence="5 10" id="KW-0031">Aminopeptidase</keyword>
<comment type="similarity">
    <text evidence="4">Belongs to the peptidase M29 family.</text>
</comment>
<keyword evidence="9" id="KW-0482">Metalloprotease</keyword>
<reference evidence="10" key="1">
    <citation type="submission" date="2020-04" db="EMBL/GenBank/DDBJ databases">
        <authorList>
            <person name="Zhang T."/>
        </authorList>
    </citation>
    <scope>NUCLEOTIDE SEQUENCE</scope>
    <source>
        <strain evidence="10">HKST-UBA14</strain>
    </source>
</reference>
<organism evidence="10 11">
    <name type="scientific">Candidatus Dojkabacteria bacterium</name>
    <dbReference type="NCBI Taxonomy" id="2099670"/>
    <lineage>
        <taxon>Bacteria</taxon>
        <taxon>Candidatus Dojkabacteria</taxon>
    </lineage>
</organism>
<dbReference type="GO" id="GO:0008237">
    <property type="term" value="F:metallopeptidase activity"/>
    <property type="evidence" value="ECO:0007669"/>
    <property type="project" value="UniProtKB-KW"/>
</dbReference>
<proteinExistence type="inferred from homology"/>
<comment type="cofactor">
    <cofactor evidence="3">
        <name>Zn(2+)</name>
        <dbReference type="ChEBI" id="CHEBI:29105"/>
    </cofactor>
</comment>
<evidence type="ECO:0000256" key="6">
    <source>
        <dbReference type="ARBA" id="ARBA00022670"/>
    </source>
</evidence>
<comment type="caution">
    <text evidence="10">The sequence shown here is derived from an EMBL/GenBank/DDBJ whole genome shotgun (WGS) entry which is preliminary data.</text>
</comment>
<evidence type="ECO:0000256" key="3">
    <source>
        <dbReference type="ARBA" id="ARBA00001947"/>
    </source>
</evidence>
<dbReference type="GO" id="GO:0004177">
    <property type="term" value="F:aminopeptidase activity"/>
    <property type="evidence" value="ECO:0007669"/>
    <property type="project" value="UniProtKB-KW"/>
</dbReference>
<dbReference type="Proteomes" id="UP000783287">
    <property type="component" value="Unassembled WGS sequence"/>
</dbReference>
<protein>
    <submittedName>
        <fullName evidence="10">Aminopeptidase</fullName>
        <ecNumber evidence="10">3.4.11.-</ecNumber>
    </submittedName>
</protein>
<reference evidence="10" key="2">
    <citation type="journal article" date="2021" name="Microbiome">
        <title>Successional dynamics and alternative stable states in a saline activated sludge microbial community over 9 years.</title>
        <authorList>
            <person name="Wang Y."/>
            <person name="Ye J."/>
            <person name="Ju F."/>
            <person name="Liu L."/>
            <person name="Boyd J.A."/>
            <person name="Deng Y."/>
            <person name="Parks D.H."/>
            <person name="Jiang X."/>
            <person name="Yin X."/>
            <person name="Woodcroft B.J."/>
            <person name="Tyson G.W."/>
            <person name="Hugenholtz P."/>
            <person name="Polz M.F."/>
            <person name="Zhang T."/>
        </authorList>
    </citation>
    <scope>NUCLEOTIDE SEQUENCE</scope>
    <source>
        <strain evidence="10">HKST-UBA14</strain>
    </source>
</reference>
<dbReference type="Gene3D" id="3.40.1830.10">
    <property type="entry name" value="Thermophilic metalloprotease (M29)"/>
    <property type="match status" value="1"/>
</dbReference>
<dbReference type="InterPro" id="IPR000787">
    <property type="entry name" value="Peptidase_M29"/>
</dbReference>
<dbReference type="Pfam" id="PF02073">
    <property type="entry name" value="Peptidase_M29"/>
    <property type="match status" value="1"/>
</dbReference>
<evidence type="ECO:0000256" key="2">
    <source>
        <dbReference type="ARBA" id="ARBA00001946"/>
    </source>
</evidence>
<sequence>MDKRATKLAQIIVDHSVKVKKGDNVVLTSSDFTGQDLITECYRLCLEKGANVYLDIFGTNFEIGRADFSDLYKLFISTASKKQLTTQPEIMKKIVDWGDKFIRITSIHNPNFLDPVDKKKLSLWQNTFYPLFNELVKKDWLLTYFPTEGTAANAGMSLEDFTDYYYNASIVDYAKMDKEIKPLQDIMDKGKTVSIIAEGTNLKFSIAGRLSAGVGSGKRNIPDGECYIAPIEDTAEGYITFFNPQIDRGTEVDGIYLEFSKGKVVNYKASKNKAHLDAVFSAHAGNKRLGEFGIGMNHNIQQYIKQIIYDEKIAGTIHLALGKSHFHKRGGGDNKGTIHWDMIKDLRHKGSIVMIDDVEIIKDGKVLV</sequence>
<dbReference type="GO" id="GO:0006508">
    <property type="term" value="P:proteolysis"/>
    <property type="evidence" value="ECO:0007669"/>
    <property type="project" value="UniProtKB-KW"/>
</dbReference>
<comment type="cofactor">
    <cofactor evidence="1">
        <name>Co(2+)</name>
        <dbReference type="ChEBI" id="CHEBI:48828"/>
    </cofactor>
</comment>
<evidence type="ECO:0000256" key="5">
    <source>
        <dbReference type="ARBA" id="ARBA00022438"/>
    </source>
</evidence>
<evidence type="ECO:0000256" key="7">
    <source>
        <dbReference type="ARBA" id="ARBA00022723"/>
    </source>
</evidence>
<keyword evidence="8 10" id="KW-0378">Hydrolase</keyword>